<dbReference type="Gene3D" id="1.10.540.10">
    <property type="entry name" value="Acyl-CoA dehydrogenase/oxidase, N-terminal domain"/>
    <property type="match status" value="1"/>
</dbReference>
<dbReference type="InterPro" id="IPR009100">
    <property type="entry name" value="AcylCoA_DH/oxidase_NM_dom_sf"/>
</dbReference>
<dbReference type="Pfam" id="PF00441">
    <property type="entry name" value="Acyl-CoA_dh_1"/>
    <property type="match status" value="1"/>
</dbReference>
<evidence type="ECO:0000313" key="8">
    <source>
        <dbReference type="Proteomes" id="UP000683442"/>
    </source>
</evidence>
<name>A0ABX8IMH1_9GAMM</name>
<dbReference type="Gene3D" id="1.20.140.10">
    <property type="entry name" value="Butyryl-CoA Dehydrogenase, subunit A, domain 3"/>
    <property type="match status" value="1"/>
</dbReference>
<dbReference type="PANTHER" id="PTHR43884">
    <property type="entry name" value="ACYL-COA DEHYDROGENASE"/>
    <property type="match status" value="1"/>
</dbReference>
<dbReference type="InterPro" id="IPR036250">
    <property type="entry name" value="AcylCo_DH-like_C"/>
</dbReference>
<dbReference type="RefSeq" id="WP_014575685.1">
    <property type="nucleotide sequence ID" value="NZ_CP076686.1"/>
</dbReference>
<dbReference type="EMBL" id="CP076686">
    <property type="protein sequence ID" value="QWV13869.1"/>
    <property type="molecule type" value="Genomic_DNA"/>
</dbReference>
<accession>A0ABX8IMH1</accession>
<dbReference type="InterPro" id="IPR009075">
    <property type="entry name" value="AcylCo_DH/oxidase_C"/>
</dbReference>
<feature type="domain" description="Acyl-CoA dehydrogenase/oxidase C-terminal" evidence="6">
    <location>
        <begin position="196"/>
        <end position="307"/>
    </location>
</feature>
<evidence type="ECO:0000256" key="3">
    <source>
        <dbReference type="ARBA" id="ARBA00022630"/>
    </source>
</evidence>
<comment type="similarity">
    <text evidence="2">Belongs to the acyl-CoA dehydrogenase family.</text>
</comment>
<keyword evidence="8" id="KW-1185">Reference proteome</keyword>
<dbReference type="PANTHER" id="PTHR43884:SF20">
    <property type="entry name" value="ACYL-COA DEHYDROGENASE FADE28"/>
    <property type="match status" value="1"/>
</dbReference>
<dbReference type="InterPro" id="IPR037069">
    <property type="entry name" value="AcylCoA_DH/ox_N_sf"/>
</dbReference>
<keyword evidence="3" id="KW-0285">Flavoprotein</keyword>
<evidence type="ECO:0000256" key="2">
    <source>
        <dbReference type="ARBA" id="ARBA00009347"/>
    </source>
</evidence>
<protein>
    <submittedName>
        <fullName evidence="7">Acyl-CoA/acyl-ACP dehydrogenase</fullName>
    </submittedName>
</protein>
<evidence type="ECO:0000256" key="1">
    <source>
        <dbReference type="ARBA" id="ARBA00001974"/>
    </source>
</evidence>
<dbReference type="SUPFAM" id="SSF47203">
    <property type="entry name" value="Acyl-CoA dehydrogenase C-terminal domain-like"/>
    <property type="match status" value="1"/>
</dbReference>
<proteinExistence type="inferred from homology"/>
<keyword evidence="4" id="KW-0274">FAD</keyword>
<reference evidence="7 8" key="1">
    <citation type="submission" date="2021-06" db="EMBL/GenBank/DDBJ databases">
        <title>Microbial metabolic specificity influences pelagic lipid remineralization.</title>
        <authorList>
            <person name="Behrendt L."/>
            <person name="Hunter J.E."/>
            <person name="Alcolombri U."/>
            <person name="Smriga S."/>
            <person name="Mincer T."/>
            <person name="Lowenstein D.P."/>
            <person name="Peaudecerf F.J."/>
            <person name="Fernandez V.I."/>
            <person name="Fredricks H."/>
            <person name="Almblad H."/>
            <person name="Harrison J.J."/>
            <person name="Stocker R."/>
            <person name="Van Mooy B.A.S."/>
        </authorList>
    </citation>
    <scope>NUCLEOTIDE SEQUENCE [LARGE SCALE GENOMIC DNA]</scope>
    <source>
        <strain evidence="7 8">HP15-B</strain>
    </source>
</reference>
<sequence length="352" mass="37313">MRELFESTIERLLGDLSTTECIRSAESGGWAGGVWEALEENGFTLASVSEDNGGVGAGWGDLFVVARAAGRHMAPVPLVEMLLANWLLELAGLEAKGGVLTVAPEGMLERTGNLISGDLRQVPWGRHSHAVVALLSEGERSSVVLLQTADASAVTKSNNVAGEPRDTLTFTSVSPLAVGELPDGVGNSSLQLGGAMLRSAQMAGAMSKAMELSSNYAAERKQFGRPIAKFQAIQQQLAIMAEQTAAASVASESAFSASDSQLNAFRIAAAKIATSDGASEAARIAHSVHGAIGFTQEYELQLLTRRLWSWRGEFGSSTFWSKVLGEHICASGSRNFWAAITHSHLQELKLSR</sequence>
<evidence type="ECO:0000313" key="7">
    <source>
        <dbReference type="EMBL" id="QWV13869.1"/>
    </source>
</evidence>
<organism evidence="7 8">
    <name type="scientific">Marinobacter adhaerens</name>
    <dbReference type="NCBI Taxonomy" id="1033846"/>
    <lineage>
        <taxon>Bacteria</taxon>
        <taxon>Pseudomonadati</taxon>
        <taxon>Pseudomonadota</taxon>
        <taxon>Gammaproteobacteria</taxon>
        <taxon>Pseudomonadales</taxon>
        <taxon>Marinobacteraceae</taxon>
        <taxon>Marinobacter</taxon>
    </lineage>
</organism>
<evidence type="ECO:0000256" key="4">
    <source>
        <dbReference type="ARBA" id="ARBA00022827"/>
    </source>
</evidence>
<evidence type="ECO:0000259" key="6">
    <source>
        <dbReference type="Pfam" id="PF00441"/>
    </source>
</evidence>
<evidence type="ECO:0000256" key="5">
    <source>
        <dbReference type="ARBA" id="ARBA00023002"/>
    </source>
</evidence>
<dbReference type="SUPFAM" id="SSF56645">
    <property type="entry name" value="Acyl-CoA dehydrogenase NM domain-like"/>
    <property type="match status" value="1"/>
</dbReference>
<keyword evidence="5" id="KW-0560">Oxidoreductase</keyword>
<comment type="cofactor">
    <cofactor evidence="1">
        <name>FAD</name>
        <dbReference type="ChEBI" id="CHEBI:57692"/>
    </cofactor>
</comment>
<gene>
    <name evidence="7" type="ORF">KQ249_04400</name>
</gene>
<dbReference type="Proteomes" id="UP000683442">
    <property type="component" value="Chromosome"/>
</dbReference>
<dbReference type="GeneID" id="78558659"/>